<reference evidence="2" key="2">
    <citation type="journal article" date="2013" name="PLoS ONE">
        <title>Genome implosion elicits host-confinement in Alcaligenaceae: evidence from the comparative genomics of Tetrathiobacter kashmirensis, a pathogen in the making.</title>
        <authorList>
            <person name="Ghosh W."/>
            <person name="Alam M."/>
            <person name="Roy C."/>
            <person name="Pyne P."/>
            <person name="George A."/>
            <person name="Chakraborty R."/>
            <person name="Majumder S."/>
            <person name="Agarwal A."/>
            <person name="Chakraborty S."/>
            <person name="Majumdar S."/>
            <person name="Gupta S.K."/>
        </authorList>
    </citation>
    <scope>NUCLEOTIDE SEQUENCE [LARGE SCALE GENOMIC DNA]</scope>
    <source>
        <strain evidence="2">WT001</strain>
    </source>
</reference>
<dbReference type="HOGENOM" id="CLU_2857627_0_0_4"/>
<reference evidence="1 2" key="1">
    <citation type="journal article" date="2011" name="J. Bacteriol.">
        <title>Whole-genome shotgun sequencing of the sulfur-oxidizing chemoautotroph Tetrathiobacter kashmirensis.</title>
        <authorList>
            <person name="Ghosh W."/>
            <person name="George A."/>
            <person name="Agarwal A."/>
            <person name="Raj P."/>
            <person name="Alam M."/>
            <person name="Pyne P."/>
            <person name="Das Gupta S.K."/>
        </authorList>
    </citation>
    <scope>NUCLEOTIDE SEQUENCE [LARGE SCALE GENOMIC DNA]</scope>
    <source>
        <strain evidence="1 2">WT001</strain>
    </source>
</reference>
<sequence length="64" mass="7210">MPAVPTRLAYAPAYSFDYSSAYAPAHSCQVPPLLEIHHPVAIYQRRGLTPKRFLNAVEKLLLCR</sequence>
<organism evidence="1 2">
    <name type="scientific">Advenella kashmirensis (strain DSM 17095 / LMG 22695 / WT001)</name>
    <name type="common">Tetrathiobacter kashmirensis</name>
    <dbReference type="NCBI Taxonomy" id="1036672"/>
    <lineage>
        <taxon>Bacteria</taxon>
        <taxon>Pseudomonadati</taxon>
        <taxon>Pseudomonadota</taxon>
        <taxon>Betaproteobacteria</taxon>
        <taxon>Burkholderiales</taxon>
        <taxon>Alcaligenaceae</taxon>
    </lineage>
</organism>
<protein>
    <submittedName>
        <fullName evidence="1">Uncharacterized protein</fullName>
    </submittedName>
</protein>
<accession>I3UEU9</accession>
<dbReference type="STRING" id="1036672.TKWG_18365"/>
<proteinExistence type="predicted"/>
<evidence type="ECO:0000313" key="2">
    <source>
        <dbReference type="Proteomes" id="UP000005267"/>
    </source>
</evidence>
<keyword evidence="2" id="KW-1185">Reference proteome</keyword>
<name>I3UEU9_ADVKW</name>
<dbReference type="AlphaFoldDB" id="I3UEU9"/>
<gene>
    <name evidence="1" type="ordered locus">TKWG_18365</name>
</gene>
<dbReference type="EMBL" id="CP003555">
    <property type="protein sequence ID" value="AFK63537.1"/>
    <property type="molecule type" value="Genomic_DNA"/>
</dbReference>
<dbReference type="Proteomes" id="UP000005267">
    <property type="component" value="Chromosome"/>
</dbReference>
<dbReference type="KEGG" id="aka:TKWG_18365"/>
<evidence type="ECO:0000313" key="1">
    <source>
        <dbReference type="EMBL" id="AFK63537.1"/>
    </source>
</evidence>